<organism evidence="2 3">
    <name type="scientific">Rhodotorula taiwanensis</name>
    <dbReference type="NCBI Taxonomy" id="741276"/>
    <lineage>
        <taxon>Eukaryota</taxon>
        <taxon>Fungi</taxon>
        <taxon>Dikarya</taxon>
        <taxon>Basidiomycota</taxon>
        <taxon>Pucciniomycotina</taxon>
        <taxon>Microbotryomycetes</taxon>
        <taxon>Sporidiobolales</taxon>
        <taxon>Sporidiobolaceae</taxon>
        <taxon>Rhodotorula</taxon>
    </lineage>
</organism>
<keyword evidence="3" id="KW-1185">Reference proteome</keyword>
<reference evidence="2 3" key="1">
    <citation type="journal article" date="2018" name="Front. Microbiol.">
        <title>Prospects for Fungal Bioremediation of Acidic Radioactive Waste Sites: Characterization and Genome Sequence of Rhodotorula taiwanensis MD1149.</title>
        <authorList>
            <person name="Tkavc R."/>
            <person name="Matrosova V.Y."/>
            <person name="Grichenko O.E."/>
            <person name="Gostincar C."/>
            <person name="Volpe R.P."/>
            <person name="Klimenkova P."/>
            <person name="Gaidamakova E.K."/>
            <person name="Zhou C.E."/>
            <person name="Stewart B.J."/>
            <person name="Lyman M.G."/>
            <person name="Malfatti S.A."/>
            <person name="Rubinfeld B."/>
            <person name="Courtot M."/>
            <person name="Singh J."/>
            <person name="Dalgard C.L."/>
            <person name="Hamilton T."/>
            <person name="Frey K.G."/>
            <person name="Gunde-Cimerman N."/>
            <person name="Dugan L."/>
            <person name="Daly M.J."/>
        </authorList>
    </citation>
    <scope>NUCLEOTIDE SEQUENCE [LARGE SCALE GENOMIC DNA]</scope>
    <source>
        <strain evidence="2 3">MD1149</strain>
    </source>
</reference>
<evidence type="ECO:0000256" key="1">
    <source>
        <dbReference type="SAM" id="SignalP"/>
    </source>
</evidence>
<keyword evidence="1" id="KW-0732">Signal</keyword>
<proteinExistence type="predicted"/>
<dbReference type="AlphaFoldDB" id="A0A2S5BB03"/>
<feature type="signal peptide" evidence="1">
    <location>
        <begin position="1"/>
        <end position="25"/>
    </location>
</feature>
<comment type="caution">
    <text evidence="2">The sequence shown here is derived from an EMBL/GenBank/DDBJ whole genome shotgun (WGS) entry which is preliminary data.</text>
</comment>
<protein>
    <submittedName>
        <fullName evidence="2">Uncharacterized protein</fullName>
    </submittedName>
</protein>
<accession>A0A2S5BB03</accession>
<name>A0A2S5BB03_9BASI</name>
<evidence type="ECO:0000313" key="2">
    <source>
        <dbReference type="EMBL" id="POY73962.1"/>
    </source>
</evidence>
<feature type="non-terminal residue" evidence="2">
    <location>
        <position position="246"/>
    </location>
</feature>
<feature type="chain" id="PRO_5015429939" evidence="1">
    <location>
        <begin position="26"/>
        <end position="246"/>
    </location>
</feature>
<dbReference type="STRING" id="741276.A0A2S5BB03"/>
<dbReference type="Proteomes" id="UP000237144">
    <property type="component" value="Unassembled WGS sequence"/>
</dbReference>
<sequence length="246" mass="27163">MLPNSGQRPTAAALAALVVVRHVAAAALDSPGAATARPDATLPPNLDHWLALALEYTLEGNEAPQSLKLWLERARGDGEDAVLNQVDEFEQTLRQLHAGGMDAALDWIVDEFKPLIAWSDDDELTILSQPPPLLRSSPLGLFVRRNYLTLSRMELDELQTWWRDFERFVDGEKRGKQRAVDLGDEAAAAASRAYSKARAQQDYHSAREIVRTFPVLGAGPLDNSQEALLHLALLEYEDGGYIAARQ</sequence>
<gene>
    <name evidence="2" type="ORF">BMF94_3005</name>
</gene>
<dbReference type="EMBL" id="PJQD01000031">
    <property type="protein sequence ID" value="POY73962.1"/>
    <property type="molecule type" value="Genomic_DNA"/>
</dbReference>
<evidence type="ECO:0000313" key="3">
    <source>
        <dbReference type="Proteomes" id="UP000237144"/>
    </source>
</evidence>